<protein>
    <recommendedName>
        <fullName evidence="8">Rhodopsin domain-containing protein</fullName>
    </recommendedName>
</protein>
<feature type="transmembrane region" description="Helical" evidence="7">
    <location>
        <begin position="177"/>
        <end position="200"/>
    </location>
</feature>
<evidence type="ECO:0000256" key="4">
    <source>
        <dbReference type="ARBA" id="ARBA00023136"/>
    </source>
</evidence>
<evidence type="ECO:0000259" key="8">
    <source>
        <dbReference type="Pfam" id="PF20684"/>
    </source>
</evidence>
<evidence type="ECO:0000313" key="10">
    <source>
        <dbReference type="Proteomes" id="UP000800092"/>
    </source>
</evidence>
<reference evidence="9" key="1">
    <citation type="journal article" date="2020" name="Stud. Mycol.">
        <title>101 Dothideomycetes genomes: a test case for predicting lifestyles and emergence of pathogens.</title>
        <authorList>
            <person name="Haridas S."/>
            <person name="Albert R."/>
            <person name="Binder M."/>
            <person name="Bloem J."/>
            <person name="Labutti K."/>
            <person name="Salamov A."/>
            <person name="Andreopoulos B."/>
            <person name="Baker S."/>
            <person name="Barry K."/>
            <person name="Bills G."/>
            <person name="Bluhm B."/>
            <person name="Cannon C."/>
            <person name="Castanera R."/>
            <person name="Culley D."/>
            <person name="Daum C."/>
            <person name="Ezra D."/>
            <person name="Gonzalez J."/>
            <person name="Henrissat B."/>
            <person name="Kuo A."/>
            <person name="Liang C."/>
            <person name="Lipzen A."/>
            <person name="Lutzoni F."/>
            <person name="Magnuson J."/>
            <person name="Mondo S."/>
            <person name="Nolan M."/>
            <person name="Ohm R."/>
            <person name="Pangilinan J."/>
            <person name="Park H.-J."/>
            <person name="Ramirez L."/>
            <person name="Alfaro M."/>
            <person name="Sun H."/>
            <person name="Tritt A."/>
            <person name="Yoshinaga Y."/>
            <person name="Zwiers L.-H."/>
            <person name="Turgeon B."/>
            <person name="Goodwin S."/>
            <person name="Spatafora J."/>
            <person name="Crous P."/>
            <person name="Grigoriev I."/>
        </authorList>
    </citation>
    <scope>NUCLEOTIDE SEQUENCE</scope>
    <source>
        <strain evidence="9">Tuck. ex Michener</strain>
    </source>
</reference>
<feature type="transmembrane region" description="Helical" evidence="7">
    <location>
        <begin position="212"/>
        <end position="231"/>
    </location>
</feature>
<dbReference type="GO" id="GO:0016020">
    <property type="term" value="C:membrane"/>
    <property type="evidence" value="ECO:0007669"/>
    <property type="project" value="UniProtKB-SubCell"/>
</dbReference>
<dbReference type="Pfam" id="PF20684">
    <property type="entry name" value="Fung_rhodopsin"/>
    <property type="match status" value="1"/>
</dbReference>
<accession>A0A6A6H419</accession>
<dbReference type="InterPro" id="IPR049326">
    <property type="entry name" value="Rhodopsin_dom_fungi"/>
</dbReference>
<proteinExistence type="inferred from homology"/>
<feature type="region of interest" description="Disordered" evidence="6">
    <location>
        <begin position="302"/>
        <end position="341"/>
    </location>
</feature>
<evidence type="ECO:0000256" key="2">
    <source>
        <dbReference type="ARBA" id="ARBA00022692"/>
    </source>
</evidence>
<organism evidence="9 10">
    <name type="scientific">Viridothelium virens</name>
    <name type="common">Speckled blister lichen</name>
    <name type="synonym">Trypethelium virens</name>
    <dbReference type="NCBI Taxonomy" id="1048519"/>
    <lineage>
        <taxon>Eukaryota</taxon>
        <taxon>Fungi</taxon>
        <taxon>Dikarya</taxon>
        <taxon>Ascomycota</taxon>
        <taxon>Pezizomycotina</taxon>
        <taxon>Dothideomycetes</taxon>
        <taxon>Dothideomycetes incertae sedis</taxon>
        <taxon>Trypetheliales</taxon>
        <taxon>Trypetheliaceae</taxon>
        <taxon>Viridothelium</taxon>
    </lineage>
</organism>
<feature type="transmembrane region" description="Helical" evidence="7">
    <location>
        <begin position="130"/>
        <end position="150"/>
    </location>
</feature>
<keyword evidence="2 7" id="KW-0812">Transmembrane</keyword>
<feature type="transmembrane region" description="Helical" evidence="7">
    <location>
        <begin position="99"/>
        <end position="118"/>
    </location>
</feature>
<dbReference type="PANTHER" id="PTHR33048:SF129">
    <property type="entry name" value="INTEGRAL MEMBRANE PROTEIN-RELATED"/>
    <property type="match status" value="1"/>
</dbReference>
<feature type="transmembrane region" description="Helical" evidence="7">
    <location>
        <begin position="47"/>
        <end position="70"/>
    </location>
</feature>
<dbReference type="EMBL" id="ML991815">
    <property type="protein sequence ID" value="KAF2232460.1"/>
    <property type="molecule type" value="Genomic_DNA"/>
</dbReference>
<evidence type="ECO:0000256" key="1">
    <source>
        <dbReference type="ARBA" id="ARBA00004141"/>
    </source>
</evidence>
<dbReference type="AlphaFoldDB" id="A0A6A6H419"/>
<evidence type="ECO:0000313" key="9">
    <source>
        <dbReference type="EMBL" id="KAF2232460.1"/>
    </source>
</evidence>
<keyword evidence="3 7" id="KW-1133">Transmembrane helix</keyword>
<evidence type="ECO:0000256" key="7">
    <source>
        <dbReference type="SAM" id="Phobius"/>
    </source>
</evidence>
<feature type="domain" description="Rhodopsin" evidence="8">
    <location>
        <begin position="35"/>
        <end position="271"/>
    </location>
</feature>
<feature type="compositionally biased region" description="Basic residues" evidence="6">
    <location>
        <begin position="304"/>
        <end position="321"/>
    </location>
</feature>
<dbReference type="OrthoDB" id="5417887at2759"/>
<evidence type="ECO:0000256" key="6">
    <source>
        <dbReference type="SAM" id="MobiDB-lite"/>
    </source>
</evidence>
<keyword evidence="10" id="KW-1185">Reference proteome</keyword>
<name>A0A6A6H419_VIRVR</name>
<dbReference type="PANTHER" id="PTHR33048">
    <property type="entry name" value="PTH11-LIKE INTEGRAL MEMBRANE PROTEIN (AFU_ORTHOLOGUE AFUA_5G11245)"/>
    <property type="match status" value="1"/>
</dbReference>
<evidence type="ECO:0000256" key="3">
    <source>
        <dbReference type="ARBA" id="ARBA00022989"/>
    </source>
</evidence>
<comment type="similarity">
    <text evidence="5">Belongs to the SAT4 family.</text>
</comment>
<comment type="subcellular location">
    <subcellularLocation>
        <location evidence="1">Membrane</location>
        <topology evidence="1">Multi-pass membrane protein</topology>
    </subcellularLocation>
</comment>
<keyword evidence="4 7" id="KW-0472">Membrane</keyword>
<sequence length="456" mass="50150">MGGLEPPPNPNDNRQLAILVNVCIDTPLAMVVVILRMITRIWVVRKVGWDDVCIVLCVLGHFIAMPIVIYEVHHGFGKHRQFISDQDFMNFTRLSYVEWVQTFQTLMFNKLSVCFFLLRLPASNPYKRPILGSIVGLIVSNVILTLVWIFQCWPVRKVWHPSIDGQCMTNAQLERIIISQALVSIISDFFLALFPVVLLWKVQMALRAKVGVCALMGLGLITAALCIARTVLNWENVNADPTWESIPNWGFRSWEISIGIIAACIPALRPGYRALSGQLSSFVSQHYGSATSRLNSRTRSAIHSNHHHHHRAGIISSRRKAPCGGDSDDSLVGDGTKGPTATTELEDMAEELTRPGAVAAKEAGGGRMAVRGGVHMASVHADPHMMEAGNDEESFASEEMRRDAGNGGERGIVKTVWFGTNVDTDTSPERSLGSGDLERGTAGKGFPSKVRDMIGK</sequence>
<feature type="region of interest" description="Disordered" evidence="6">
    <location>
        <begin position="423"/>
        <end position="456"/>
    </location>
</feature>
<feature type="transmembrane region" description="Helical" evidence="7">
    <location>
        <begin position="16"/>
        <end position="35"/>
    </location>
</feature>
<gene>
    <name evidence="9" type="ORF">EV356DRAFT_517402</name>
</gene>
<dbReference type="Proteomes" id="UP000800092">
    <property type="component" value="Unassembled WGS sequence"/>
</dbReference>
<dbReference type="InterPro" id="IPR052337">
    <property type="entry name" value="SAT4-like"/>
</dbReference>
<evidence type="ECO:0000256" key="5">
    <source>
        <dbReference type="ARBA" id="ARBA00038359"/>
    </source>
</evidence>